<sequence>MPNVQETFFDISFSCSYALLTTSPSQIFTLPFPFLVEFTVREWDWEWNIHMIVRVCLVIPLLVRTHKPDIQFVQFSGLIREKTAKSFQLRTICIFIIPSCTLYPTRSRRWRRIFGGGAPTTARGCFEVVIMASMPTASSFTGPVFELMLQIMGTAAIGPGLDCRKFAEPIISRRPIVIWCQLRGHVYVLKVLLHFNIVVIGLEVCYWIMTGVVIRIRRKVNGALEARWCRWDLQLSGRSVGASYGRG</sequence>
<protein>
    <submittedName>
        <fullName evidence="2">Uncharacterized protein</fullName>
    </submittedName>
</protein>
<evidence type="ECO:0000256" key="1">
    <source>
        <dbReference type="SAM" id="Phobius"/>
    </source>
</evidence>
<proteinExistence type="predicted"/>
<keyword evidence="3" id="KW-1185">Reference proteome</keyword>
<evidence type="ECO:0000313" key="2">
    <source>
        <dbReference type="EMBL" id="KAJ4495429.1"/>
    </source>
</evidence>
<accession>A0ABQ8VKW0</accession>
<name>A0ABQ8VKW0_9AGAR</name>
<evidence type="ECO:0000313" key="3">
    <source>
        <dbReference type="Proteomes" id="UP001150217"/>
    </source>
</evidence>
<dbReference type="Proteomes" id="UP001150217">
    <property type="component" value="Unassembled WGS sequence"/>
</dbReference>
<keyword evidence="1" id="KW-1133">Transmembrane helix</keyword>
<keyword evidence="1" id="KW-0472">Membrane</keyword>
<gene>
    <name evidence="2" type="ORF">C8R41DRAFT_294410</name>
</gene>
<keyword evidence="1" id="KW-0812">Transmembrane</keyword>
<organism evidence="2 3">
    <name type="scientific">Lentinula lateritia</name>
    <dbReference type="NCBI Taxonomy" id="40482"/>
    <lineage>
        <taxon>Eukaryota</taxon>
        <taxon>Fungi</taxon>
        <taxon>Dikarya</taxon>
        <taxon>Basidiomycota</taxon>
        <taxon>Agaricomycotina</taxon>
        <taxon>Agaricomycetes</taxon>
        <taxon>Agaricomycetidae</taxon>
        <taxon>Agaricales</taxon>
        <taxon>Marasmiineae</taxon>
        <taxon>Omphalotaceae</taxon>
        <taxon>Lentinula</taxon>
    </lineage>
</organism>
<comment type="caution">
    <text evidence="2">The sequence shown here is derived from an EMBL/GenBank/DDBJ whole genome shotgun (WGS) entry which is preliminary data.</text>
</comment>
<dbReference type="EMBL" id="JANVFT010000030">
    <property type="protein sequence ID" value="KAJ4495429.1"/>
    <property type="molecule type" value="Genomic_DNA"/>
</dbReference>
<feature type="transmembrane region" description="Helical" evidence="1">
    <location>
        <begin position="191"/>
        <end position="209"/>
    </location>
</feature>
<reference evidence="2" key="1">
    <citation type="submission" date="2022-08" db="EMBL/GenBank/DDBJ databases">
        <title>A Global Phylogenomic Analysis of the Shiitake Genus Lentinula.</title>
        <authorList>
            <consortium name="DOE Joint Genome Institute"/>
            <person name="Sierra-Patev S."/>
            <person name="Min B."/>
            <person name="Naranjo-Ortiz M."/>
            <person name="Looney B."/>
            <person name="Konkel Z."/>
            <person name="Slot J.C."/>
            <person name="Sakamoto Y."/>
            <person name="Steenwyk J.L."/>
            <person name="Rokas A."/>
            <person name="Carro J."/>
            <person name="Camarero S."/>
            <person name="Ferreira P."/>
            <person name="Molpeceres G."/>
            <person name="Ruiz-Duenas F.J."/>
            <person name="Serrano A."/>
            <person name="Henrissat B."/>
            <person name="Drula E."/>
            <person name="Hughes K.W."/>
            <person name="Mata J.L."/>
            <person name="Ishikawa N.K."/>
            <person name="Vargas-Isla R."/>
            <person name="Ushijima S."/>
            <person name="Smith C.A."/>
            <person name="Ahrendt S."/>
            <person name="Andreopoulos W."/>
            <person name="He G."/>
            <person name="Labutti K."/>
            <person name="Lipzen A."/>
            <person name="Ng V."/>
            <person name="Riley R."/>
            <person name="Sandor L."/>
            <person name="Barry K."/>
            <person name="Martinez A.T."/>
            <person name="Xiao Y."/>
            <person name="Gibbons J.G."/>
            <person name="Terashima K."/>
            <person name="Grigoriev I.V."/>
            <person name="Hibbett D.S."/>
        </authorList>
    </citation>
    <scope>NUCLEOTIDE SEQUENCE</scope>
    <source>
        <strain evidence="2">RHP3577 ss4</strain>
    </source>
</reference>